<dbReference type="Proteomes" id="UP001626550">
    <property type="component" value="Unassembled WGS sequence"/>
</dbReference>
<organism evidence="1 2">
    <name type="scientific">Cichlidogyrus casuarinus</name>
    <dbReference type="NCBI Taxonomy" id="1844966"/>
    <lineage>
        <taxon>Eukaryota</taxon>
        <taxon>Metazoa</taxon>
        <taxon>Spiralia</taxon>
        <taxon>Lophotrochozoa</taxon>
        <taxon>Platyhelminthes</taxon>
        <taxon>Monogenea</taxon>
        <taxon>Monopisthocotylea</taxon>
        <taxon>Dactylogyridea</taxon>
        <taxon>Ancyrocephalidae</taxon>
        <taxon>Cichlidogyrus</taxon>
    </lineage>
</organism>
<reference evidence="1 2" key="1">
    <citation type="submission" date="2024-11" db="EMBL/GenBank/DDBJ databases">
        <title>Adaptive evolution of stress response genes in parasites aligns with host niche diversity.</title>
        <authorList>
            <person name="Hahn C."/>
            <person name="Resl P."/>
        </authorList>
    </citation>
    <scope>NUCLEOTIDE SEQUENCE [LARGE SCALE GENOMIC DNA]</scope>
    <source>
        <strain evidence="1">EGGRZ-B1_66</strain>
        <tissue evidence="1">Body</tissue>
    </source>
</reference>
<evidence type="ECO:0000313" key="1">
    <source>
        <dbReference type="EMBL" id="KAL3312012.1"/>
    </source>
</evidence>
<protein>
    <submittedName>
        <fullName evidence="1">Uncharacterized protein</fullName>
    </submittedName>
</protein>
<comment type="caution">
    <text evidence="1">The sequence shown here is derived from an EMBL/GenBank/DDBJ whole genome shotgun (WGS) entry which is preliminary data.</text>
</comment>
<feature type="non-terminal residue" evidence="1">
    <location>
        <position position="1"/>
    </location>
</feature>
<sequence>TAQKERTLAESLLVYKDQSPSVLAKALSDREVALAAVKRENSELVSNLHKQKAVRKKLTLERNELANDMKLLLACDKNRLPVL</sequence>
<evidence type="ECO:0000313" key="2">
    <source>
        <dbReference type="Proteomes" id="UP001626550"/>
    </source>
</evidence>
<proteinExistence type="predicted"/>
<keyword evidence="2" id="KW-1185">Reference proteome</keyword>
<name>A0ABD2PYV8_9PLAT</name>
<gene>
    <name evidence="1" type="ORF">Ciccas_009403</name>
</gene>
<dbReference type="AlphaFoldDB" id="A0ABD2PYV8"/>
<accession>A0ABD2PYV8</accession>
<dbReference type="EMBL" id="JBJKFK010001912">
    <property type="protein sequence ID" value="KAL3312012.1"/>
    <property type="molecule type" value="Genomic_DNA"/>
</dbReference>